<reference evidence="1 2" key="1">
    <citation type="journal article" date="2024" name="Science">
        <title>Giant polyketide synthase enzymes in the biosynthesis of giant marine polyether toxins.</title>
        <authorList>
            <person name="Fallon T.R."/>
            <person name="Shende V.V."/>
            <person name="Wierzbicki I.H."/>
            <person name="Pendleton A.L."/>
            <person name="Watervoot N.F."/>
            <person name="Auber R.P."/>
            <person name="Gonzalez D.J."/>
            <person name="Wisecaver J.H."/>
            <person name="Moore B.S."/>
        </authorList>
    </citation>
    <scope>NUCLEOTIDE SEQUENCE [LARGE SCALE GENOMIC DNA]</scope>
    <source>
        <strain evidence="1 2">12B1</strain>
    </source>
</reference>
<protein>
    <submittedName>
        <fullName evidence="1">Uncharacterized protein</fullName>
    </submittedName>
</protein>
<dbReference type="Proteomes" id="UP001515480">
    <property type="component" value="Unassembled WGS sequence"/>
</dbReference>
<evidence type="ECO:0000313" key="2">
    <source>
        <dbReference type="Proteomes" id="UP001515480"/>
    </source>
</evidence>
<gene>
    <name evidence="1" type="ORF">AB1Y20_015644</name>
</gene>
<organism evidence="1 2">
    <name type="scientific">Prymnesium parvum</name>
    <name type="common">Toxic golden alga</name>
    <dbReference type="NCBI Taxonomy" id="97485"/>
    <lineage>
        <taxon>Eukaryota</taxon>
        <taxon>Haptista</taxon>
        <taxon>Haptophyta</taxon>
        <taxon>Prymnesiophyceae</taxon>
        <taxon>Prymnesiales</taxon>
        <taxon>Prymnesiaceae</taxon>
        <taxon>Prymnesium</taxon>
    </lineage>
</organism>
<dbReference type="AlphaFoldDB" id="A0AB34JZ48"/>
<keyword evidence="2" id="KW-1185">Reference proteome</keyword>
<dbReference type="EMBL" id="JBGBPQ010000003">
    <property type="protein sequence ID" value="KAL1526955.1"/>
    <property type="molecule type" value="Genomic_DNA"/>
</dbReference>
<sequence>MACVAASRTYPPFAEQPPSSISATATTSTTSPAAVFLAFVADSVSGKAVSVIPTVVSATAIGATSINATATDIPVPTRDTTPFSITSASTYVTTAWTVAASIPAVSAITNTIFSNITNSAKAIISTTHYTPPAAATVYTSTVIASTSCSISEPAATKYTVATRASAPTAVGATTVAVPATTAAKCTATTSAAAPTAVGATTVAVPASSPSTNYEPAVTSTYHYVPPGAATTIIATAIFAAFTHTPSRATPTSSLITITTVSPPSGSTSSRATTSYTSTMSATFFPTATRAISAVFAAAAVATPVYGISTSLPAACHVSSCFSTLHTPAIFAAHSASEP</sequence>
<name>A0AB34JZ48_PRYPA</name>
<proteinExistence type="predicted"/>
<evidence type="ECO:0000313" key="1">
    <source>
        <dbReference type="EMBL" id="KAL1526955.1"/>
    </source>
</evidence>
<accession>A0AB34JZ48</accession>
<comment type="caution">
    <text evidence="1">The sequence shown here is derived from an EMBL/GenBank/DDBJ whole genome shotgun (WGS) entry which is preliminary data.</text>
</comment>